<protein>
    <submittedName>
        <fullName evidence="1">Uncharacterized protein</fullName>
    </submittedName>
</protein>
<reference evidence="1" key="1">
    <citation type="journal article" date="2022" name="Int. J. Mol. Sci.">
        <title>Draft Genome of Tanacetum Coccineum: Genomic Comparison of Closely Related Tanacetum-Family Plants.</title>
        <authorList>
            <person name="Yamashiro T."/>
            <person name="Shiraishi A."/>
            <person name="Nakayama K."/>
            <person name="Satake H."/>
        </authorList>
    </citation>
    <scope>NUCLEOTIDE SEQUENCE</scope>
</reference>
<dbReference type="EMBL" id="BQNB010019117">
    <property type="protein sequence ID" value="GJT81883.1"/>
    <property type="molecule type" value="Genomic_DNA"/>
</dbReference>
<dbReference type="Proteomes" id="UP001151760">
    <property type="component" value="Unassembled WGS sequence"/>
</dbReference>
<sequence length="254" mass="28559">MTSSPNPLSIILPQNICLEQFTDSLFQTTSSEYSLTPPRDENKGKGIATEEEPVKLLMHLIEQGGSDPKMLNLQQFNISGKKMTLEDAQAHLAKMKRADNLPSTMISYKIDKEKLGFSEWIEVHTLASKNKSKANDILLKNLKAKFEWIKTQAAKLGIPPPPQLTTFGLFAAEKKRKRSSEIIKEVSVNEYIVLDGMHRNLILPLGVEGSIGLVIKEPESGIFFYNGNFDLLFQREEEFHLAITAQLIRTQSSI</sequence>
<name>A0ABQ5H1W8_9ASTR</name>
<accession>A0ABQ5H1W8</accession>
<evidence type="ECO:0000313" key="2">
    <source>
        <dbReference type="Proteomes" id="UP001151760"/>
    </source>
</evidence>
<evidence type="ECO:0000313" key="1">
    <source>
        <dbReference type="EMBL" id="GJT81883.1"/>
    </source>
</evidence>
<reference evidence="1" key="2">
    <citation type="submission" date="2022-01" db="EMBL/GenBank/DDBJ databases">
        <authorList>
            <person name="Yamashiro T."/>
            <person name="Shiraishi A."/>
            <person name="Satake H."/>
            <person name="Nakayama K."/>
        </authorList>
    </citation>
    <scope>NUCLEOTIDE SEQUENCE</scope>
</reference>
<comment type="caution">
    <text evidence="1">The sequence shown here is derived from an EMBL/GenBank/DDBJ whole genome shotgun (WGS) entry which is preliminary data.</text>
</comment>
<proteinExistence type="predicted"/>
<keyword evidence="2" id="KW-1185">Reference proteome</keyword>
<organism evidence="1 2">
    <name type="scientific">Tanacetum coccineum</name>
    <dbReference type="NCBI Taxonomy" id="301880"/>
    <lineage>
        <taxon>Eukaryota</taxon>
        <taxon>Viridiplantae</taxon>
        <taxon>Streptophyta</taxon>
        <taxon>Embryophyta</taxon>
        <taxon>Tracheophyta</taxon>
        <taxon>Spermatophyta</taxon>
        <taxon>Magnoliopsida</taxon>
        <taxon>eudicotyledons</taxon>
        <taxon>Gunneridae</taxon>
        <taxon>Pentapetalae</taxon>
        <taxon>asterids</taxon>
        <taxon>campanulids</taxon>
        <taxon>Asterales</taxon>
        <taxon>Asteraceae</taxon>
        <taxon>Asteroideae</taxon>
        <taxon>Anthemideae</taxon>
        <taxon>Anthemidinae</taxon>
        <taxon>Tanacetum</taxon>
    </lineage>
</organism>
<gene>
    <name evidence="1" type="ORF">Tco_1056225</name>
</gene>